<sequence length="1030" mass="114943">MDKLIEKTKSLGWSTKPVVLEIESDAQEKSKLMLLGKVLSSKAFARSVVKEIIGKAWNTAFEVEVAVLDKNIHGLPLDRQNIINLNKIGRMLGRVLDTDLSGHGWKHFIRVRVEVEGMMLRCAEKKKFNLYGRRVSPWGFMVIGYEQNPGGCPSPGARWAYPGAGSDLEGLKYSDLAECNLEVGSNSSRSLERIKSQDLGSSLSIQSLPKAVEVMEEMQQRKSDIEASTLIELLSLHLGTDGPSHQSKSGVPFTEQLLVPIEPIQSNSNNKDQHLVGLCCGVTHEKGKWILDSPHPPLKRACEEKPDSSPSNVCRVLPGNFYNAKGKKHTSLKYLARASSGLAKTSSRGEPYHAPSSFMKLISWNCWGAGRPPTVRAIKAFARSEGPDVLFLAETKINALKVNQLRLAMGFSDSFCVDYSGKASGLALFWKYGVELEVVFSNQNCIAALVYSDPPESPWLLIGVYGPPYLALQHKSGGSTSSGGSSKYFKNFVEAVGAIDLGFSGGVKHLTAPNSDHNPILLDTHLDIQEGVKPFRFKAMWVKDSSSIAVVQGAWASPVVGSQFVKLMKRCQKARKDFIKWNRSVFGFAKSRIKEIENKLKLRPILSKVIEPSHVAFMPGRWIIENVVLAQEIVHSFSQSRKKRGNAGFKLDFIRPMIVWNENSFAGFLKLLGHATLIKSVAQSIPSYAISAFRLPKGLPILMLWFENSGGIPLKMAIDSSPLWLGLVYANLFVMEDPWVPDLPLFRPQPRNEANLRQSWSVAQLMKTDKLDWDIELLKQVFYDNSVKAIVNIPKWSCEDEDKWIWLKSSNGSLSVKSAYKELSTGSNMDHHNPLLGKIWKTHLHACHKMFLWHLAAGLLPTKDILRFATSLDPICIMCNGHAESAVHLFWECPLARALWFGCKWGIRTDQISITSLNLFVSFLISPPDMLWVSKSEKDFFFLTGVLIVDQIWKLRNSKVHEGCDVVMEKLKRYIALLGNEFSLMFGSMQHSPPPIKKSYWQRPSEFAVKLNCDAAVGSDFSSIAVVARN</sequence>
<reference evidence="3" key="1">
    <citation type="submission" date="2018-02" db="EMBL/GenBank/DDBJ databases">
        <authorList>
            <person name="Cohen D.B."/>
            <person name="Kent A.D."/>
        </authorList>
    </citation>
    <scope>NUCLEOTIDE SEQUENCE</scope>
</reference>
<dbReference type="InterPro" id="IPR036691">
    <property type="entry name" value="Endo/exonu/phosph_ase_sf"/>
</dbReference>
<dbReference type="SUPFAM" id="SSF56219">
    <property type="entry name" value="DNase I-like"/>
    <property type="match status" value="1"/>
</dbReference>
<dbReference type="GO" id="GO:0003824">
    <property type="term" value="F:catalytic activity"/>
    <property type="evidence" value="ECO:0007669"/>
    <property type="project" value="InterPro"/>
</dbReference>
<feature type="domain" description="Reverse transcriptase zinc-binding" evidence="2">
    <location>
        <begin position="815"/>
        <end position="900"/>
    </location>
</feature>
<dbReference type="InterPro" id="IPR005135">
    <property type="entry name" value="Endo/exonuclease/phosphatase"/>
</dbReference>
<evidence type="ECO:0000259" key="1">
    <source>
        <dbReference type="Pfam" id="PF03372"/>
    </source>
</evidence>
<name>A0A2N9IR69_FAGSY</name>
<dbReference type="Pfam" id="PF13966">
    <property type="entry name" value="zf-RVT"/>
    <property type="match status" value="1"/>
</dbReference>
<dbReference type="AlphaFoldDB" id="A0A2N9IR69"/>
<proteinExistence type="predicted"/>
<evidence type="ECO:0000259" key="2">
    <source>
        <dbReference type="Pfam" id="PF13966"/>
    </source>
</evidence>
<protein>
    <submittedName>
        <fullName evidence="3">Uncharacterized protein</fullName>
    </submittedName>
</protein>
<dbReference type="Pfam" id="PF03372">
    <property type="entry name" value="Exo_endo_phos"/>
    <property type="match status" value="1"/>
</dbReference>
<evidence type="ECO:0000313" key="3">
    <source>
        <dbReference type="EMBL" id="SPD27976.1"/>
    </source>
</evidence>
<dbReference type="Gene3D" id="3.60.10.10">
    <property type="entry name" value="Endonuclease/exonuclease/phosphatase"/>
    <property type="match status" value="1"/>
</dbReference>
<dbReference type="InterPro" id="IPR026960">
    <property type="entry name" value="RVT-Znf"/>
</dbReference>
<accession>A0A2N9IR69</accession>
<organism evidence="3">
    <name type="scientific">Fagus sylvatica</name>
    <name type="common">Beechnut</name>
    <dbReference type="NCBI Taxonomy" id="28930"/>
    <lineage>
        <taxon>Eukaryota</taxon>
        <taxon>Viridiplantae</taxon>
        <taxon>Streptophyta</taxon>
        <taxon>Embryophyta</taxon>
        <taxon>Tracheophyta</taxon>
        <taxon>Spermatophyta</taxon>
        <taxon>Magnoliopsida</taxon>
        <taxon>eudicotyledons</taxon>
        <taxon>Gunneridae</taxon>
        <taxon>Pentapetalae</taxon>
        <taxon>rosids</taxon>
        <taxon>fabids</taxon>
        <taxon>Fagales</taxon>
        <taxon>Fagaceae</taxon>
        <taxon>Fagus</taxon>
    </lineage>
</organism>
<dbReference type="EMBL" id="OIVN01006215">
    <property type="protein sequence ID" value="SPD27976.1"/>
    <property type="molecule type" value="Genomic_DNA"/>
</dbReference>
<feature type="domain" description="Endonuclease/exonuclease/phosphatase" evidence="1">
    <location>
        <begin position="362"/>
        <end position="435"/>
    </location>
</feature>
<dbReference type="PANTHER" id="PTHR33116:SF86">
    <property type="entry name" value="REVERSE TRANSCRIPTASE DOMAIN-CONTAINING PROTEIN"/>
    <property type="match status" value="1"/>
</dbReference>
<gene>
    <name evidence="3" type="ORF">FSB_LOCUS55858</name>
</gene>
<dbReference type="PANTHER" id="PTHR33116">
    <property type="entry name" value="REVERSE TRANSCRIPTASE ZINC-BINDING DOMAIN-CONTAINING PROTEIN-RELATED-RELATED"/>
    <property type="match status" value="1"/>
</dbReference>